<dbReference type="SUPFAM" id="SSF53098">
    <property type="entry name" value="Ribonuclease H-like"/>
    <property type="match status" value="1"/>
</dbReference>
<dbReference type="InterPro" id="IPR001584">
    <property type="entry name" value="Integrase_cat-core"/>
</dbReference>
<sequence>MGELQLKSLVRPKRYRSWRGEVGRVAPNLLNREFEARRPDQKWVTDVTEFNVNGEKLYLSPVMDLYNGEIVAWQTARRPCFELVSNMLKKAVPQLGTRDKPLLHSDRAGSTRCLPGGECLARIGYGKACRAEETAWIMPQWKASLAR</sequence>
<accession>A0A7W8LD01</accession>
<dbReference type="PANTHER" id="PTHR46889">
    <property type="entry name" value="TRANSPOSASE INSF FOR INSERTION SEQUENCE IS3B-RELATED"/>
    <property type="match status" value="1"/>
</dbReference>
<comment type="caution">
    <text evidence="2">The sequence shown here is derived from an EMBL/GenBank/DDBJ whole genome shotgun (WGS) entry which is preliminary data.</text>
</comment>
<dbReference type="InterPro" id="IPR050900">
    <property type="entry name" value="Transposase_IS3/IS150/IS904"/>
</dbReference>
<gene>
    <name evidence="2" type="ORF">HDG41_006499</name>
</gene>
<evidence type="ECO:0000259" key="1">
    <source>
        <dbReference type="PROSITE" id="PS50994"/>
    </source>
</evidence>
<dbReference type="AlphaFoldDB" id="A0A7W8LD01"/>
<feature type="domain" description="Integrase catalytic" evidence="1">
    <location>
        <begin position="35"/>
        <end position="147"/>
    </location>
</feature>
<reference evidence="2 3" key="1">
    <citation type="submission" date="2020-08" db="EMBL/GenBank/DDBJ databases">
        <title>Genomic Encyclopedia of Type Strains, Phase IV (KMG-V): Genome sequencing to study the core and pangenomes of soil and plant-associated prokaryotes.</title>
        <authorList>
            <person name="Whitman W."/>
        </authorList>
    </citation>
    <scope>NUCLEOTIDE SEQUENCE [LARGE SCALE GENOMIC DNA]</scope>
    <source>
        <strain evidence="2 3">JPY162</strain>
    </source>
</reference>
<evidence type="ECO:0000313" key="2">
    <source>
        <dbReference type="EMBL" id="MBB5404403.1"/>
    </source>
</evidence>
<dbReference type="GO" id="GO:0003676">
    <property type="term" value="F:nucleic acid binding"/>
    <property type="evidence" value="ECO:0007669"/>
    <property type="project" value="InterPro"/>
</dbReference>
<dbReference type="Gene3D" id="3.30.420.10">
    <property type="entry name" value="Ribonuclease H-like superfamily/Ribonuclease H"/>
    <property type="match status" value="1"/>
</dbReference>
<dbReference type="PROSITE" id="PS50994">
    <property type="entry name" value="INTEGRASE"/>
    <property type="match status" value="1"/>
</dbReference>
<organism evidence="2 3">
    <name type="scientific">Paraburkholderia youngii</name>
    <dbReference type="NCBI Taxonomy" id="2782701"/>
    <lineage>
        <taxon>Bacteria</taxon>
        <taxon>Pseudomonadati</taxon>
        <taxon>Pseudomonadota</taxon>
        <taxon>Betaproteobacteria</taxon>
        <taxon>Burkholderiales</taxon>
        <taxon>Burkholderiaceae</taxon>
        <taxon>Paraburkholderia</taxon>
    </lineage>
</organism>
<dbReference type="Pfam" id="PF00665">
    <property type="entry name" value="rve"/>
    <property type="match status" value="1"/>
</dbReference>
<dbReference type="GO" id="GO:0015074">
    <property type="term" value="P:DNA integration"/>
    <property type="evidence" value="ECO:0007669"/>
    <property type="project" value="InterPro"/>
</dbReference>
<dbReference type="InterPro" id="IPR012337">
    <property type="entry name" value="RNaseH-like_sf"/>
</dbReference>
<dbReference type="PANTHER" id="PTHR46889:SF4">
    <property type="entry name" value="TRANSPOSASE INSO FOR INSERTION SEQUENCE ELEMENT IS911B-RELATED"/>
    <property type="match status" value="1"/>
</dbReference>
<name>A0A7W8LD01_9BURK</name>
<dbReference type="InterPro" id="IPR036397">
    <property type="entry name" value="RNaseH_sf"/>
</dbReference>
<dbReference type="EMBL" id="JACHDE010000019">
    <property type="protein sequence ID" value="MBB5404403.1"/>
    <property type="molecule type" value="Genomic_DNA"/>
</dbReference>
<protein>
    <submittedName>
        <fullName evidence="2">Transposase InsO family protein</fullName>
    </submittedName>
</protein>
<proteinExistence type="predicted"/>
<dbReference type="Proteomes" id="UP000592820">
    <property type="component" value="Unassembled WGS sequence"/>
</dbReference>
<evidence type="ECO:0000313" key="3">
    <source>
        <dbReference type="Proteomes" id="UP000592820"/>
    </source>
</evidence>